<organism evidence="12 13">
    <name type="scientific">Halocaridina rubra</name>
    <name type="common">Hawaiian red shrimp</name>
    <dbReference type="NCBI Taxonomy" id="373956"/>
    <lineage>
        <taxon>Eukaryota</taxon>
        <taxon>Metazoa</taxon>
        <taxon>Ecdysozoa</taxon>
        <taxon>Arthropoda</taxon>
        <taxon>Crustacea</taxon>
        <taxon>Multicrustacea</taxon>
        <taxon>Malacostraca</taxon>
        <taxon>Eumalacostraca</taxon>
        <taxon>Eucarida</taxon>
        <taxon>Decapoda</taxon>
        <taxon>Pleocyemata</taxon>
        <taxon>Caridea</taxon>
        <taxon>Atyoidea</taxon>
        <taxon>Atyidae</taxon>
        <taxon>Halocaridina</taxon>
    </lineage>
</organism>
<dbReference type="GO" id="GO:0046872">
    <property type="term" value="F:metal ion binding"/>
    <property type="evidence" value="ECO:0007669"/>
    <property type="project" value="UniProtKB-KW"/>
</dbReference>
<evidence type="ECO:0000313" key="13">
    <source>
        <dbReference type="Proteomes" id="UP001381693"/>
    </source>
</evidence>
<dbReference type="FunFam" id="3.30.70.890:FF:000001">
    <property type="entry name" value="Galactokinase"/>
    <property type="match status" value="1"/>
</dbReference>
<dbReference type="InterPro" id="IPR014721">
    <property type="entry name" value="Ribsml_uS5_D2-typ_fold_subgr"/>
</dbReference>
<evidence type="ECO:0000259" key="10">
    <source>
        <dbReference type="Pfam" id="PF08544"/>
    </source>
</evidence>
<sequence length="390" mass="42082">MACKIPETESLVCNAQTAFSSTFGGKAEVAVAAPGRVNIIGEHTDYNEGFVFPMALPLATVVVGSRTDSGLCRILTLSKSVDEPFRVEFPLPTPAHPLIPGKPSWANYIKGVIANFAGSLSSFDAVVTTSVPLGGGLSSSASLEVAMYTFLEALTGTKASSLQAKALACQKAEHDFTNMPCGIMDQFISTMGKKGHALLIDCRSLESSLVPLDDPSVTFVITNSNVHHTLTGSEYPMRRKQCYEAAKIMGKSSLRDATLQDLEKHKASMMDEVIYQRALHVITEIERTQEAVNVLKMRDYVTFGKMMTASHNSLKYQYEVSCAELDQLVELALEIDGVFGSRMTGGGFGGCTVTLVKQGAKDKLISHICEKYSGQATFYICTPSEGAKEL</sequence>
<feature type="domain" description="Galactokinase N-terminal" evidence="11">
    <location>
        <begin position="18"/>
        <end position="66"/>
    </location>
</feature>
<dbReference type="GO" id="GO:0005829">
    <property type="term" value="C:cytosol"/>
    <property type="evidence" value="ECO:0007669"/>
    <property type="project" value="TreeGrafter"/>
</dbReference>
<dbReference type="PRINTS" id="PR00473">
    <property type="entry name" value="GALCTOKINASE"/>
</dbReference>
<keyword evidence="3" id="KW-0479">Metal-binding</keyword>
<dbReference type="InterPro" id="IPR006206">
    <property type="entry name" value="Mevalonate/galactokinase"/>
</dbReference>
<feature type="domain" description="GHMP kinase N-terminal" evidence="9">
    <location>
        <begin position="107"/>
        <end position="193"/>
    </location>
</feature>
<dbReference type="EC" id="2.7.1.6" evidence="12"/>
<keyword evidence="4" id="KW-0547">Nucleotide-binding</keyword>
<keyword evidence="5" id="KW-0418">Kinase</keyword>
<keyword evidence="8" id="KW-0119">Carbohydrate metabolism</keyword>
<dbReference type="GO" id="GO:0004335">
    <property type="term" value="F:galactokinase activity"/>
    <property type="evidence" value="ECO:0007669"/>
    <property type="project" value="UniProtKB-EC"/>
</dbReference>
<dbReference type="SUPFAM" id="SSF54211">
    <property type="entry name" value="Ribosomal protein S5 domain 2-like"/>
    <property type="match status" value="1"/>
</dbReference>
<dbReference type="Pfam" id="PF00288">
    <property type="entry name" value="GHMP_kinases_N"/>
    <property type="match status" value="1"/>
</dbReference>
<dbReference type="Gene3D" id="3.30.70.890">
    <property type="entry name" value="GHMP kinase, C-terminal domain"/>
    <property type="match status" value="1"/>
</dbReference>
<feature type="domain" description="GHMP kinase C-terminal" evidence="10">
    <location>
        <begin position="298"/>
        <end position="373"/>
    </location>
</feature>
<evidence type="ECO:0000256" key="6">
    <source>
        <dbReference type="ARBA" id="ARBA00022840"/>
    </source>
</evidence>
<dbReference type="FunFam" id="3.30.230.10:FF:000040">
    <property type="entry name" value="Galactokinase 1"/>
    <property type="match status" value="1"/>
</dbReference>
<reference evidence="12 13" key="1">
    <citation type="submission" date="2023-11" db="EMBL/GenBank/DDBJ databases">
        <title>Halocaridina rubra genome assembly.</title>
        <authorList>
            <person name="Smith C."/>
        </authorList>
    </citation>
    <scope>NUCLEOTIDE SEQUENCE [LARGE SCALE GENOMIC DNA]</scope>
    <source>
        <strain evidence="12">EP-1</strain>
        <tissue evidence="12">Whole</tissue>
    </source>
</reference>
<dbReference type="InterPro" id="IPR019741">
    <property type="entry name" value="Galactokinase_CS"/>
</dbReference>
<dbReference type="InterPro" id="IPR000705">
    <property type="entry name" value="Galactokinase"/>
</dbReference>
<evidence type="ECO:0000313" key="12">
    <source>
        <dbReference type="EMBL" id="KAK7084169.1"/>
    </source>
</evidence>
<keyword evidence="7" id="KW-0460">Magnesium</keyword>
<evidence type="ECO:0000259" key="11">
    <source>
        <dbReference type="Pfam" id="PF10509"/>
    </source>
</evidence>
<evidence type="ECO:0000256" key="7">
    <source>
        <dbReference type="ARBA" id="ARBA00022842"/>
    </source>
</evidence>
<dbReference type="InterPro" id="IPR019539">
    <property type="entry name" value="GalKase_N"/>
</dbReference>
<dbReference type="GO" id="GO:0006012">
    <property type="term" value="P:galactose metabolic process"/>
    <property type="evidence" value="ECO:0007669"/>
    <property type="project" value="InterPro"/>
</dbReference>
<dbReference type="InterPro" id="IPR020568">
    <property type="entry name" value="Ribosomal_Su5_D2-typ_SF"/>
</dbReference>
<gene>
    <name evidence="12" type="primary">GALK1</name>
    <name evidence="12" type="ORF">SK128_019670</name>
</gene>
<evidence type="ECO:0000256" key="2">
    <source>
        <dbReference type="ARBA" id="ARBA00022679"/>
    </source>
</evidence>
<comment type="similarity">
    <text evidence="1">Belongs to the GHMP kinase family. GalK subfamily.</text>
</comment>
<dbReference type="PROSITE" id="PS00627">
    <property type="entry name" value="GHMP_KINASES_ATP"/>
    <property type="match status" value="1"/>
</dbReference>
<dbReference type="PANTHER" id="PTHR10457">
    <property type="entry name" value="MEVALONATE KINASE/GALACTOKINASE"/>
    <property type="match status" value="1"/>
</dbReference>
<dbReference type="SUPFAM" id="SSF55060">
    <property type="entry name" value="GHMP Kinase, C-terminal domain"/>
    <property type="match status" value="1"/>
</dbReference>
<name>A0AAN8XTZ3_HALRR</name>
<dbReference type="NCBIfam" id="TIGR00131">
    <property type="entry name" value="gal_kin"/>
    <property type="match status" value="1"/>
</dbReference>
<keyword evidence="2 12" id="KW-0808">Transferase</keyword>
<keyword evidence="6" id="KW-0067">ATP-binding</keyword>
<evidence type="ECO:0000259" key="9">
    <source>
        <dbReference type="Pfam" id="PF00288"/>
    </source>
</evidence>
<evidence type="ECO:0000256" key="8">
    <source>
        <dbReference type="ARBA" id="ARBA00023277"/>
    </source>
</evidence>
<proteinExistence type="inferred from homology"/>
<dbReference type="EMBL" id="JAXCGZ010002233">
    <property type="protein sequence ID" value="KAK7084169.1"/>
    <property type="molecule type" value="Genomic_DNA"/>
</dbReference>
<dbReference type="InterPro" id="IPR036554">
    <property type="entry name" value="GHMP_kinase_C_sf"/>
</dbReference>
<dbReference type="InterPro" id="IPR006203">
    <property type="entry name" value="GHMP_knse_ATP-bd_CS"/>
</dbReference>
<dbReference type="PANTHER" id="PTHR10457:SF7">
    <property type="entry name" value="GALACTOKINASE-RELATED"/>
    <property type="match status" value="1"/>
</dbReference>
<evidence type="ECO:0000256" key="4">
    <source>
        <dbReference type="ARBA" id="ARBA00022741"/>
    </source>
</evidence>
<dbReference type="PIRSF" id="PIRSF000530">
    <property type="entry name" value="Galactokinase"/>
    <property type="match status" value="1"/>
</dbReference>
<evidence type="ECO:0000256" key="3">
    <source>
        <dbReference type="ARBA" id="ARBA00022723"/>
    </source>
</evidence>
<evidence type="ECO:0000256" key="1">
    <source>
        <dbReference type="ARBA" id="ARBA00006566"/>
    </source>
</evidence>
<protein>
    <submittedName>
        <fullName evidence="12">Galactokinase</fullName>
        <ecNumber evidence="12">2.7.1.6</ecNumber>
    </submittedName>
</protein>
<dbReference type="PROSITE" id="PS00106">
    <property type="entry name" value="GALACTOKINASE"/>
    <property type="match status" value="1"/>
</dbReference>
<dbReference type="AlphaFoldDB" id="A0AAN8XTZ3"/>
<comment type="caution">
    <text evidence="12">The sequence shown here is derived from an EMBL/GenBank/DDBJ whole genome shotgun (WGS) entry which is preliminary data.</text>
</comment>
<dbReference type="Pfam" id="PF08544">
    <property type="entry name" value="GHMP_kinases_C"/>
    <property type="match status" value="1"/>
</dbReference>
<dbReference type="InterPro" id="IPR013750">
    <property type="entry name" value="GHMP_kinase_C_dom"/>
</dbReference>
<dbReference type="Pfam" id="PF10509">
    <property type="entry name" value="GalKase_gal_bdg"/>
    <property type="match status" value="1"/>
</dbReference>
<dbReference type="Gene3D" id="3.30.230.10">
    <property type="match status" value="1"/>
</dbReference>
<dbReference type="GO" id="GO:0005524">
    <property type="term" value="F:ATP binding"/>
    <property type="evidence" value="ECO:0007669"/>
    <property type="project" value="UniProtKB-KW"/>
</dbReference>
<accession>A0AAN8XTZ3</accession>
<dbReference type="PRINTS" id="PR00959">
    <property type="entry name" value="MEVGALKINASE"/>
</dbReference>
<evidence type="ECO:0000256" key="5">
    <source>
        <dbReference type="ARBA" id="ARBA00022777"/>
    </source>
</evidence>
<dbReference type="InterPro" id="IPR006204">
    <property type="entry name" value="GHMP_kinase_N_dom"/>
</dbReference>
<keyword evidence="13" id="KW-1185">Reference proteome</keyword>
<dbReference type="Proteomes" id="UP001381693">
    <property type="component" value="Unassembled WGS sequence"/>
</dbReference>